<feature type="domain" description="M23ase beta-sheet core" evidence="3">
    <location>
        <begin position="149"/>
        <end position="244"/>
    </location>
</feature>
<gene>
    <name evidence="5" type="ORF">ULMS_06880</name>
</gene>
<sequence>MKTLLFMSIVLFSALSFSQNKPQKNMMLPTTFKSVSFEKSKCITTVQRQIVRNDIEINKQFILRENPNAFDRKGSHPLFILPLQSKSSFDNYGYYIVNNQVDQNLAFNNNLEDYNCDERTYDWNSGNHEGTDFVLWPYPWKYMQEEVMEIVAASEGIIVDKRDGNFDLNCDNSGNPLWNGIVVEHIDGSQAWYWHFKNGAITNKNIGDTVAQGEYLGAAGSSGSSTVPHLHFEVYDANNNLIDPYTGPCNMLNNDSWWLNQPAYFVPKINHLSTHNTQNFDDDCGVVENTYEELNFIQGETVYFRIFYRDIQTNMNTHITVNNPDGVIVYDYDFVSPWPNLTGAYAEWQYPIDSSFDDGVYTITVMFSGDIYETIFGVNTNLGNDDIETPTFSIVPNPSAQFITVESNVIVQEITIYDVHGKNILCKKPRDINFKLDLSALNDGLYLAQITTETGFKILKRIIKN</sequence>
<dbReference type="SUPFAM" id="SSF51261">
    <property type="entry name" value="Duplicated hybrid motif"/>
    <property type="match status" value="1"/>
</dbReference>
<dbReference type="InterPro" id="IPR016047">
    <property type="entry name" value="M23ase_b-sheet_dom"/>
</dbReference>
<evidence type="ECO:0000256" key="2">
    <source>
        <dbReference type="SAM" id="SignalP"/>
    </source>
</evidence>
<evidence type="ECO:0000313" key="6">
    <source>
        <dbReference type="Proteomes" id="UP000326994"/>
    </source>
</evidence>
<dbReference type="PANTHER" id="PTHR21666:SF270">
    <property type="entry name" value="MUREIN HYDROLASE ACTIVATOR ENVC"/>
    <property type="match status" value="1"/>
</dbReference>
<dbReference type="NCBIfam" id="TIGR04183">
    <property type="entry name" value="Por_Secre_tail"/>
    <property type="match status" value="1"/>
</dbReference>
<dbReference type="CDD" id="cd12797">
    <property type="entry name" value="M23_peptidase"/>
    <property type="match status" value="1"/>
</dbReference>
<dbReference type="PANTHER" id="PTHR21666">
    <property type="entry name" value="PEPTIDASE-RELATED"/>
    <property type="match status" value="1"/>
</dbReference>
<dbReference type="AlphaFoldDB" id="A0A5J4FTV8"/>
<evidence type="ECO:0000259" key="3">
    <source>
        <dbReference type="Pfam" id="PF01551"/>
    </source>
</evidence>
<keyword evidence="1 2" id="KW-0732">Signal</keyword>
<reference evidence="5 6" key="1">
    <citation type="submission" date="2019-08" db="EMBL/GenBank/DDBJ databases">
        <title>Ulvibacter marinistellae sp. nov., isolated from a starfish, Patiria pectinifera.</title>
        <authorList>
            <person name="Kawano K."/>
            <person name="Ushijima N."/>
            <person name="Kihara M."/>
            <person name="Itoh H."/>
        </authorList>
    </citation>
    <scope>NUCLEOTIDE SEQUENCE [LARGE SCALE GENOMIC DNA]</scope>
    <source>
        <strain evidence="5 6">KK4</strain>
    </source>
</reference>
<dbReference type="Pfam" id="PF18962">
    <property type="entry name" value="Por_Secre_tail"/>
    <property type="match status" value="1"/>
</dbReference>
<dbReference type="InterPro" id="IPR026444">
    <property type="entry name" value="Secre_tail"/>
</dbReference>
<evidence type="ECO:0008006" key="7">
    <source>
        <dbReference type="Google" id="ProtNLM"/>
    </source>
</evidence>
<feature type="signal peptide" evidence="2">
    <location>
        <begin position="1"/>
        <end position="18"/>
    </location>
</feature>
<evidence type="ECO:0000259" key="4">
    <source>
        <dbReference type="Pfam" id="PF18962"/>
    </source>
</evidence>
<proteinExistence type="predicted"/>
<dbReference type="EMBL" id="BKCF01000001">
    <property type="protein sequence ID" value="GEQ85180.1"/>
    <property type="molecule type" value="Genomic_DNA"/>
</dbReference>
<dbReference type="InterPro" id="IPR050570">
    <property type="entry name" value="Cell_wall_metabolism_enzyme"/>
</dbReference>
<accession>A0A5J4FTV8</accession>
<dbReference type="GO" id="GO:0004222">
    <property type="term" value="F:metalloendopeptidase activity"/>
    <property type="evidence" value="ECO:0007669"/>
    <property type="project" value="TreeGrafter"/>
</dbReference>
<evidence type="ECO:0000313" key="5">
    <source>
        <dbReference type="EMBL" id="GEQ85180.1"/>
    </source>
</evidence>
<evidence type="ECO:0000256" key="1">
    <source>
        <dbReference type="ARBA" id="ARBA00022729"/>
    </source>
</evidence>
<keyword evidence="6" id="KW-1185">Reference proteome</keyword>
<dbReference type="InterPro" id="IPR011055">
    <property type="entry name" value="Dup_hybrid_motif"/>
</dbReference>
<dbReference type="OrthoDB" id="9809488at2"/>
<dbReference type="RefSeq" id="WP_151893110.1">
    <property type="nucleotide sequence ID" value="NZ_BKCF01000001.1"/>
</dbReference>
<name>A0A5J4FTV8_9FLAO</name>
<feature type="domain" description="Secretion system C-terminal sorting" evidence="4">
    <location>
        <begin position="395"/>
        <end position="463"/>
    </location>
</feature>
<comment type="caution">
    <text evidence="5">The sequence shown here is derived from an EMBL/GenBank/DDBJ whole genome shotgun (WGS) entry which is preliminary data.</text>
</comment>
<dbReference type="Gene3D" id="2.70.70.10">
    <property type="entry name" value="Glucose Permease (Domain IIA)"/>
    <property type="match status" value="1"/>
</dbReference>
<dbReference type="Proteomes" id="UP000326994">
    <property type="component" value="Unassembled WGS sequence"/>
</dbReference>
<feature type="chain" id="PRO_5023945578" description="T9SS type A sorting domain-containing protein" evidence="2">
    <location>
        <begin position="19"/>
        <end position="465"/>
    </location>
</feature>
<protein>
    <recommendedName>
        <fullName evidence="7">T9SS type A sorting domain-containing protein</fullName>
    </recommendedName>
</protein>
<organism evidence="5 6">
    <name type="scientific">Patiriisocius marinistellae</name>
    <dbReference type="NCBI Taxonomy" id="2494560"/>
    <lineage>
        <taxon>Bacteria</taxon>
        <taxon>Pseudomonadati</taxon>
        <taxon>Bacteroidota</taxon>
        <taxon>Flavobacteriia</taxon>
        <taxon>Flavobacteriales</taxon>
        <taxon>Flavobacteriaceae</taxon>
        <taxon>Patiriisocius</taxon>
    </lineage>
</organism>
<dbReference type="Pfam" id="PF01551">
    <property type="entry name" value="Peptidase_M23"/>
    <property type="match status" value="1"/>
</dbReference>